<protein>
    <recommendedName>
        <fullName evidence="1">non-specific serine/threonine protein kinase</fullName>
        <ecNumber evidence="1">2.7.11.1</ecNumber>
    </recommendedName>
</protein>
<evidence type="ECO:0000256" key="1">
    <source>
        <dbReference type="ARBA" id="ARBA00012513"/>
    </source>
</evidence>
<dbReference type="PANTHER" id="PTHR45998">
    <property type="entry name" value="SERINE/THREONINE-PROTEIN KINASE 16"/>
    <property type="match status" value="1"/>
</dbReference>
<dbReference type="SUPFAM" id="SSF56112">
    <property type="entry name" value="Protein kinase-like (PK-like)"/>
    <property type="match status" value="1"/>
</dbReference>
<reference evidence="10" key="1">
    <citation type="journal article" date="2013" name="Genetics">
        <title>The draft genome and transcriptome of Panagrellus redivivus are shaped by the harsh demands of a free-living lifestyle.</title>
        <authorList>
            <person name="Srinivasan J."/>
            <person name="Dillman A.R."/>
            <person name="Macchietto M.G."/>
            <person name="Heikkinen L."/>
            <person name="Lakso M."/>
            <person name="Fracchia K.M."/>
            <person name="Antoshechkin I."/>
            <person name="Mortazavi A."/>
            <person name="Wong G."/>
            <person name="Sternberg P.W."/>
        </authorList>
    </citation>
    <scope>NUCLEOTIDE SEQUENCE [LARGE SCALE GENOMIC DNA]</scope>
    <source>
        <strain evidence="10">MT8872</strain>
    </source>
</reference>
<dbReference type="InterPro" id="IPR008271">
    <property type="entry name" value="Ser/Thr_kinase_AS"/>
</dbReference>
<evidence type="ECO:0000313" key="10">
    <source>
        <dbReference type="Proteomes" id="UP000492821"/>
    </source>
</evidence>
<organism evidence="10 11">
    <name type="scientific">Panagrellus redivivus</name>
    <name type="common">Microworm</name>
    <dbReference type="NCBI Taxonomy" id="6233"/>
    <lineage>
        <taxon>Eukaryota</taxon>
        <taxon>Metazoa</taxon>
        <taxon>Ecdysozoa</taxon>
        <taxon>Nematoda</taxon>
        <taxon>Chromadorea</taxon>
        <taxon>Rhabditida</taxon>
        <taxon>Tylenchina</taxon>
        <taxon>Panagrolaimomorpha</taxon>
        <taxon>Panagrolaimoidea</taxon>
        <taxon>Panagrolaimidae</taxon>
        <taxon>Panagrellus</taxon>
    </lineage>
</organism>
<evidence type="ECO:0000256" key="2">
    <source>
        <dbReference type="ARBA" id="ARBA00022527"/>
    </source>
</evidence>
<dbReference type="InterPro" id="IPR000719">
    <property type="entry name" value="Prot_kinase_dom"/>
</dbReference>
<dbReference type="GO" id="GO:0005794">
    <property type="term" value="C:Golgi apparatus"/>
    <property type="evidence" value="ECO:0007669"/>
    <property type="project" value="TreeGrafter"/>
</dbReference>
<dbReference type="GO" id="GO:0005524">
    <property type="term" value="F:ATP binding"/>
    <property type="evidence" value="ECO:0007669"/>
    <property type="project" value="UniProtKB-KW"/>
</dbReference>
<dbReference type="InterPro" id="IPR052239">
    <property type="entry name" value="Ser/Thr-specific_kinases"/>
</dbReference>
<dbReference type="GO" id="GO:0004674">
    <property type="term" value="F:protein serine/threonine kinase activity"/>
    <property type="evidence" value="ECO:0007669"/>
    <property type="project" value="UniProtKB-KW"/>
</dbReference>
<dbReference type="SMART" id="SM00220">
    <property type="entry name" value="S_TKc"/>
    <property type="match status" value="1"/>
</dbReference>
<name>A0A7E4ZZA7_PANRE</name>
<accession>A0A7E4ZZA7</accession>
<dbReference type="PROSITE" id="PS00108">
    <property type="entry name" value="PROTEIN_KINASE_ST"/>
    <property type="match status" value="1"/>
</dbReference>
<reference evidence="11" key="2">
    <citation type="submission" date="2020-10" db="UniProtKB">
        <authorList>
            <consortium name="WormBaseParasite"/>
        </authorList>
    </citation>
    <scope>IDENTIFICATION</scope>
</reference>
<comment type="catalytic activity">
    <reaction evidence="7">
        <text>L-threonyl-[protein] + ATP = O-phospho-L-threonyl-[protein] + ADP + H(+)</text>
        <dbReference type="Rhea" id="RHEA:46608"/>
        <dbReference type="Rhea" id="RHEA-COMP:11060"/>
        <dbReference type="Rhea" id="RHEA-COMP:11605"/>
        <dbReference type="ChEBI" id="CHEBI:15378"/>
        <dbReference type="ChEBI" id="CHEBI:30013"/>
        <dbReference type="ChEBI" id="CHEBI:30616"/>
        <dbReference type="ChEBI" id="CHEBI:61977"/>
        <dbReference type="ChEBI" id="CHEBI:456216"/>
        <dbReference type="EC" id="2.7.11.1"/>
    </reaction>
</comment>
<dbReference type="PANTHER" id="PTHR45998:SF2">
    <property type="entry name" value="SERINE_THREONINE-PROTEIN KINASE 16"/>
    <property type="match status" value="1"/>
</dbReference>
<dbReference type="PROSITE" id="PS50011">
    <property type="entry name" value="PROTEIN_KINASE_DOM"/>
    <property type="match status" value="1"/>
</dbReference>
<proteinExistence type="predicted"/>
<evidence type="ECO:0000256" key="4">
    <source>
        <dbReference type="ARBA" id="ARBA00022741"/>
    </source>
</evidence>
<dbReference type="Pfam" id="PF00069">
    <property type="entry name" value="Pkinase"/>
    <property type="match status" value="1"/>
</dbReference>
<dbReference type="WBParaSite" id="Pan_g502.t1">
    <property type="protein sequence ID" value="Pan_g502.t1"/>
    <property type="gene ID" value="Pan_g502"/>
</dbReference>
<evidence type="ECO:0000256" key="7">
    <source>
        <dbReference type="ARBA" id="ARBA00047899"/>
    </source>
</evidence>
<keyword evidence="3" id="KW-0808">Transferase</keyword>
<dbReference type="EC" id="2.7.11.1" evidence="1"/>
<keyword evidence="2" id="KW-0723">Serine/threonine-protein kinase</keyword>
<dbReference type="InterPro" id="IPR011009">
    <property type="entry name" value="Kinase-like_dom_sf"/>
</dbReference>
<feature type="domain" description="Protein kinase" evidence="9">
    <location>
        <begin position="17"/>
        <end position="296"/>
    </location>
</feature>
<evidence type="ECO:0000256" key="5">
    <source>
        <dbReference type="ARBA" id="ARBA00022777"/>
    </source>
</evidence>
<evidence type="ECO:0000256" key="3">
    <source>
        <dbReference type="ARBA" id="ARBA00022679"/>
    </source>
</evidence>
<evidence type="ECO:0000256" key="6">
    <source>
        <dbReference type="ARBA" id="ARBA00022840"/>
    </source>
</evidence>
<dbReference type="Gene3D" id="1.10.510.10">
    <property type="entry name" value="Transferase(Phosphotransferase) domain 1"/>
    <property type="match status" value="1"/>
</dbReference>
<evidence type="ECO:0000259" key="9">
    <source>
        <dbReference type="PROSITE" id="PS50011"/>
    </source>
</evidence>
<dbReference type="Proteomes" id="UP000492821">
    <property type="component" value="Unassembled WGS sequence"/>
</dbReference>
<keyword evidence="5" id="KW-0418">Kinase</keyword>
<keyword evidence="4" id="KW-0547">Nucleotide-binding</keyword>
<sequence>MGCVNSRCDIEADGRRFTILKEIAQGGFSVVFLARDIDADEKVVVKKIDCHSEDEVARTRREIKVHQKFRDEKNIIEILTATETAFSDGTTRFHLVFPFRSKGTLQAELERRAPTKEYIPLPTVVDYFEQICNGVRALHKSNPLLIHRDLKPANVLFTNDGRLEITDFGSCIQGPIDVKDGKHSRQLVDDAGEHCSMTYRAPELFHCETGAVLSTAIDIWSLGCVLYAICFFKSPYDEAYEKGDSVPLATMSGRFKVPEDSPFPNSLIDVIKRLLTVEVDDRPDIDEALSLINSIIVK</sequence>
<keyword evidence="6" id="KW-0067">ATP-binding</keyword>
<dbReference type="AlphaFoldDB" id="A0A7E4ZZA7"/>
<dbReference type="PIRSF" id="PIRSF000654">
    <property type="entry name" value="Integrin-linked_kinase"/>
    <property type="match status" value="1"/>
</dbReference>
<evidence type="ECO:0000313" key="11">
    <source>
        <dbReference type="WBParaSite" id="Pan_g502.t1"/>
    </source>
</evidence>
<evidence type="ECO:0000256" key="8">
    <source>
        <dbReference type="ARBA" id="ARBA00048679"/>
    </source>
</evidence>
<keyword evidence="10" id="KW-1185">Reference proteome</keyword>
<comment type="catalytic activity">
    <reaction evidence="8">
        <text>L-seryl-[protein] + ATP = O-phospho-L-seryl-[protein] + ADP + H(+)</text>
        <dbReference type="Rhea" id="RHEA:17989"/>
        <dbReference type="Rhea" id="RHEA-COMP:9863"/>
        <dbReference type="Rhea" id="RHEA-COMP:11604"/>
        <dbReference type="ChEBI" id="CHEBI:15378"/>
        <dbReference type="ChEBI" id="CHEBI:29999"/>
        <dbReference type="ChEBI" id="CHEBI:30616"/>
        <dbReference type="ChEBI" id="CHEBI:83421"/>
        <dbReference type="ChEBI" id="CHEBI:456216"/>
        <dbReference type="EC" id="2.7.11.1"/>
    </reaction>
</comment>